<gene>
    <name evidence="17" type="primary">ribD</name>
    <name evidence="17" type="ORF">LXM26_08995</name>
</gene>
<evidence type="ECO:0000313" key="18">
    <source>
        <dbReference type="Proteomes" id="UP001139000"/>
    </source>
</evidence>
<evidence type="ECO:0000256" key="1">
    <source>
        <dbReference type="ARBA" id="ARBA00002151"/>
    </source>
</evidence>
<dbReference type="PANTHER" id="PTHR38011:SF7">
    <property type="entry name" value="2,5-DIAMINO-6-RIBOSYLAMINO-4(3H)-PYRIMIDINONE 5'-PHOSPHATE REDUCTASE"/>
    <property type="match status" value="1"/>
</dbReference>
<keyword evidence="10 12" id="KW-0560">Oxidoreductase</keyword>
<dbReference type="InterPro" id="IPR016193">
    <property type="entry name" value="Cytidine_deaminase-like"/>
</dbReference>
<feature type="binding site" evidence="14">
    <location>
        <position position="298"/>
    </location>
    <ligand>
        <name>substrate</name>
    </ligand>
</feature>
<evidence type="ECO:0000256" key="2">
    <source>
        <dbReference type="ARBA" id="ARBA00004882"/>
    </source>
</evidence>
<dbReference type="InterPro" id="IPR004794">
    <property type="entry name" value="Eubact_RibD"/>
</dbReference>
<feature type="binding site" evidence="14">
    <location>
        <position position="213"/>
    </location>
    <ligand>
        <name>substrate</name>
    </ligand>
</feature>
<evidence type="ECO:0000256" key="4">
    <source>
        <dbReference type="ARBA" id="ARBA00005259"/>
    </source>
</evidence>
<dbReference type="PIRSF" id="PIRSF006769">
    <property type="entry name" value="RibD"/>
    <property type="match status" value="1"/>
</dbReference>
<dbReference type="GO" id="GO:0008270">
    <property type="term" value="F:zinc ion binding"/>
    <property type="evidence" value="ECO:0007669"/>
    <property type="project" value="InterPro"/>
</dbReference>
<feature type="domain" description="CMP/dCMP-type deaminase" evidence="16">
    <location>
        <begin position="2"/>
        <end position="129"/>
    </location>
</feature>
<dbReference type="PROSITE" id="PS51747">
    <property type="entry name" value="CYT_DCMP_DEAMINASES_2"/>
    <property type="match status" value="1"/>
</dbReference>
<evidence type="ECO:0000256" key="9">
    <source>
        <dbReference type="ARBA" id="ARBA00022857"/>
    </source>
</evidence>
<evidence type="ECO:0000256" key="8">
    <source>
        <dbReference type="ARBA" id="ARBA00022833"/>
    </source>
</evidence>
<dbReference type="Gene3D" id="3.40.140.10">
    <property type="entry name" value="Cytidine Deaminase, domain 2"/>
    <property type="match status" value="1"/>
</dbReference>
<dbReference type="EC" id="1.1.1.193" evidence="12"/>
<dbReference type="SUPFAM" id="SSF53927">
    <property type="entry name" value="Cytidine deaminase-like"/>
    <property type="match status" value="1"/>
</dbReference>
<keyword evidence="6 12" id="KW-0686">Riboflavin biosynthesis</keyword>
<keyword evidence="18" id="KW-1185">Reference proteome</keyword>
<dbReference type="RefSeq" id="WP_234654919.1">
    <property type="nucleotide sequence ID" value="NZ_CP094997.1"/>
</dbReference>
<feature type="binding site" evidence="14">
    <location>
        <position position="206"/>
    </location>
    <ligand>
        <name>substrate</name>
    </ligand>
</feature>
<comment type="function">
    <text evidence="1 12">Converts 2,5-diamino-6-(ribosylamino)-4(3h)-pyrimidinone 5'-phosphate into 5-amino-6-(ribosylamino)-2,4(1h,3h)-pyrimidinedione 5'-phosphate.</text>
</comment>
<dbReference type="AlphaFoldDB" id="A0A9X1PHU7"/>
<evidence type="ECO:0000256" key="10">
    <source>
        <dbReference type="ARBA" id="ARBA00023002"/>
    </source>
</evidence>
<dbReference type="GO" id="GO:0008835">
    <property type="term" value="F:diaminohydroxyphosphoribosylaminopyrimidine deaminase activity"/>
    <property type="evidence" value="ECO:0007669"/>
    <property type="project" value="UniProtKB-EC"/>
</dbReference>
<dbReference type="GO" id="GO:0009231">
    <property type="term" value="P:riboflavin biosynthetic process"/>
    <property type="evidence" value="ECO:0007669"/>
    <property type="project" value="UniProtKB-KW"/>
</dbReference>
<evidence type="ECO:0000313" key="17">
    <source>
        <dbReference type="EMBL" id="MCF0061627.1"/>
    </source>
</evidence>
<dbReference type="SUPFAM" id="SSF53597">
    <property type="entry name" value="Dihydrofolate reductase-like"/>
    <property type="match status" value="1"/>
</dbReference>
<comment type="catalytic activity">
    <reaction evidence="12">
        <text>5-amino-6-(5-phospho-D-ribitylamino)uracil + NADP(+) = 5-amino-6-(5-phospho-D-ribosylamino)uracil + NADPH + H(+)</text>
        <dbReference type="Rhea" id="RHEA:17845"/>
        <dbReference type="ChEBI" id="CHEBI:15378"/>
        <dbReference type="ChEBI" id="CHEBI:57783"/>
        <dbReference type="ChEBI" id="CHEBI:58349"/>
        <dbReference type="ChEBI" id="CHEBI:58421"/>
        <dbReference type="ChEBI" id="CHEBI:58453"/>
        <dbReference type="EC" id="1.1.1.193"/>
    </reaction>
</comment>
<feature type="active site" description="Proton donor" evidence="13">
    <location>
        <position position="53"/>
    </location>
</feature>
<evidence type="ECO:0000256" key="6">
    <source>
        <dbReference type="ARBA" id="ARBA00022619"/>
    </source>
</evidence>
<comment type="caution">
    <text evidence="17">The sequence shown here is derived from an EMBL/GenBank/DDBJ whole genome shotgun (WGS) entry which is preliminary data.</text>
</comment>
<name>A0A9X1PHU7_9BACT</name>
<dbReference type="InterPro" id="IPR050765">
    <property type="entry name" value="Riboflavin_Biosynth_HTPR"/>
</dbReference>
<protein>
    <recommendedName>
        <fullName evidence="12">Riboflavin biosynthesis protein RibD</fullName>
    </recommendedName>
    <domain>
        <recommendedName>
            <fullName evidence="12">Diaminohydroxyphosphoribosylaminopyrimidine deaminase</fullName>
            <shortName evidence="12">DRAP deaminase</shortName>
            <ecNumber evidence="12">3.5.4.26</ecNumber>
        </recommendedName>
        <alternativeName>
            <fullName evidence="12">Riboflavin-specific deaminase</fullName>
        </alternativeName>
    </domain>
    <domain>
        <recommendedName>
            <fullName evidence="12">5-amino-6-(5-phosphoribosylamino)uracil reductase</fullName>
            <ecNumber evidence="12">1.1.1.193</ecNumber>
        </recommendedName>
        <alternativeName>
            <fullName evidence="12">HTP reductase</fullName>
        </alternativeName>
    </domain>
</protein>
<keyword evidence="8 12" id="KW-0862">Zinc</keyword>
<comment type="similarity">
    <text evidence="4 12">In the N-terminal section; belongs to the cytidine and deoxycytidylate deaminase family.</text>
</comment>
<evidence type="ECO:0000256" key="5">
    <source>
        <dbReference type="ARBA" id="ARBA00007417"/>
    </source>
</evidence>
<dbReference type="Pfam" id="PF01872">
    <property type="entry name" value="RibD_C"/>
    <property type="match status" value="1"/>
</dbReference>
<dbReference type="EC" id="3.5.4.26" evidence="12"/>
<reference evidence="17" key="1">
    <citation type="submission" date="2021-12" db="EMBL/GenBank/DDBJ databases">
        <title>Novel species in genus Dyadobacter.</title>
        <authorList>
            <person name="Ma C."/>
        </authorList>
    </citation>
    <scope>NUCLEOTIDE SEQUENCE</scope>
    <source>
        <strain evidence="17">LJ419</strain>
    </source>
</reference>
<keyword evidence="9 12" id="KW-0521">NADP</keyword>
<evidence type="ECO:0000256" key="12">
    <source>
        <dbReference type="PIRNR" id="PIRNR006769"/>
    </source>
</evidence>
<keyword evidence="11" id="KW-0511">Multifunctional enzyme</keyword>
<keyword evidence="7 12" id="KW-0479">Metal-binding</keyword>
<dbReference type="Gene3D" id="3.40.430.10">
    <property type="entry name" value="Dihydrofolate Reductase, subunit A"/>
    <property type="match status" value="1"/>
</dbReference>
<dbReference type="PANTHER" id="PTHR38011">
    <property type="entry name" value="DIHYDROFOLATE REDUCTASE FAMILY PROTEIN (AFU_ORTHOLOGUE AFUA_8G06820)"/>
    <property type="match status" value="1"/>
</dbReference>
<dbReference type="Pfam" id="PF00383">
    <property type="entry name" value="dCMP_cyt_deam_1"/>
    <property type="match status" value="1"/>
</dbReference>
<dbReference type="InterPro" id="IPR002734">
    <property type="entry name" value="RibDG_C"/>
</dbReference>
<dbReference type="InterPro" id="IPR016192">
    <property type="entry name" value="APOBEC/CMP_deaminase_Zn-bd"/>
</dbReference>
<keyword evidence="12 17" id="KW-0378">Hydrolase</keyword>
<evidence type="ECO:0000256" key="15">
    <source>
        <dbReference type="PIRSR" id="PIRSR006769-3"/>
    </source>
</evidence>
<evidence type="ECO:0000259" key="16">
    <source>
        <dbReference type="PROSITE" id="PS51747"/>
    </source>
</evidence>
<accession>A0A9X1PHU7</accession>
<evidence type="ECO:0000256" key="11">
    <source>
        <dbReference type="ARBA" id="ARBA00023268"/>
    </source>
</evidence>
<dbReference type="CDD" id="cd01284">
    <property type="entry name" value="Riboflavin_deaminase-reductase"/>
    <property type="match status" value="1"/>
</dbReference>
<dbReference type="InterPro" id="IPR002125">
    <property type="entry name" value="CMP_dCMP_dom"/>
</dbReference>
<feature type="binding site" evidence="14">
    <location>
        <position position="160"/>
    </location>
    <ligand>
        <name>NADP(+)</name>
        <dbReference type="ChEBI" id="CHEBI:58349"/>
    </ligand>
</feature>
<feature type="binding site" evidence="14">
    <location>
        <position position="190"/>
    </location>
    <ligand>
        <name>substrate</name>
    </ligand>
</feature>
<organism evidence="17 18">
    <name type="scientific">Dyadobacter chenwenxiniae</name>
    <dbReference type="NCBI Taxonomy" id="2906456"/>
    <lineage>
        <taxon>Bacteria</taxon>
        <taxon>Pseudomonadati</taxon>
        <taxon>Bacteroidota</taxon>
        <taxon>Cytophagia</taxon>
        <taxon>Cytophagales</taxon>
        <taxon>Spirosomataceae</taxon>
        <taxon>Dyadobacter</taxon>
    </lineage>
</organism>
<feature type="binding site" evidence="14">
    <location>
        <begin position="300"/>
        <end position="306"/>
    </location>
    <ligand>
        <name>NADP(+)</name>
        <dbReference type="ChEBI" id="CHEBI:58349"/>
    </ligand>
</feature>
<sequence>MEADIQWMRRALLLAGYGRGNVSPNPMVGCVIVHEGSIIGEGWHRQYGGPHAEVWAINDAESKGNAHLLPESTAYVTLEPCSHTGKTPPCADLIISKKLKKVIICNNDPNPLVSGRGIARMVEAGIEVEIGLLASEGLALNKRFFTAMGQKRPYVILKWAETADGFLGPETGDALRISGTLSNMRVHQWRTEEDAILIGYKTALMDNPRLNVRNWEGRDPVRVVLDRHLQLPATLHLFNKIQSTIVVNYLQESTLPDSPERYSVSSDPSYLKVNPGAGEIEQMLKGLLARKIQSVFVEGGAAVISAFLQTGLWDEIRRCQGPAVIGNGVKAPIATGVLRESEIVEKDLWTHYSRI</sequence>
<feature type="binding site" evidence="15">
    <location>
        <position position="90"/>
    </location>
    <ligand>
        <name>Zn(2+)</name>
        <dbReference type="ChEBI" id="CHEBI:29105"/>
        <note>catalytic</note>
    </ligand>
</feature>
<comment type="catalytic activity">
    <reaction evidence="12">
        <text>2,5-diamino-6-hydroxy-4-(5-phosphoribosylamino)-pyrimidine + H2O + H(+) = 5-amino-6-(5-phospho-D-ribosylamino)uracil + NH4(+)</text>
        <dbReference type="Rhea" id="RHEA:21868"/>
        <dbReference type="ChEBI" id="CHEBI:15377"/>
        <dbReference type="ChEBI" id="CHEBI:15378"/>
        <dbReference type="ChEBI" id="CHEBI:28938"/>
        <dbReference type="ChEBI" id="CHEBI:58453"/>
        <dbReference type="ChEBI" id="CHEBI:58614"/>
        <dbReference type="EC" id="3.5.4.26"/>
    </reaction>
</comment>
<comment type="pathway">
    <text evidence="2 12">Cofactor biosynthesis; riboflavin biosynthesis; 5-amino-6-(D-ribitylamino)uracil from GTP: step 2/4.</text>
</comment>
<comment type="cofactor">
    <cofactor evidence="12 15">
        <name>Zn(2+)</name>
        <dbReference type="ChEBI" id="CHEBI:29105"/>
    </cofactor>
    <text evidence="12 15">Binds 1 zinc ion.</text>
</comment>
<dbReference type="GO" id="GO:0008703">
    <property type="term" value="F:5-amino-6-(5-phosphoribosylamino)uracil reductase activity"/>
    <property type="evidence" value="ECO:0007669"/>
    <property type="project" value="UniProtKB-EC"/>
</dbReference>
<feature type="binding site" evidence="14">
    <location>
        <position position="210"/>
    </location>
    <ligand>
        <name>substrate</name>
    </ligand>
</feature>
<feature type="binding site" evidence="15">
    <location>
        <position position="51"/>
    </location>
    <ligand>
        <name>Zn(2+)</name>
        <dbReference type="ChEBI" id="CHEBI:29105"/>
        <note>catalytic</note>
    </ligand>
</feature>
<dbReference type="Proteomes" id="UP001139000">
    <property type="component" value="Unassembled WGS sequence"/>
</dbReference>
<evidence type="ECO:0000256" key="3">
    <source>
        <dbReference type="ARBA" id="ARBA00004910"/>
    </source>
</evidence>
<comment type="pathway">
    <text evidence="3 12">Cofactor biosynthesis; riboflavin biosynthesis; 5-amino-6-(D-ribitylamino)uracil from GTP: step 3/4.</text>
</comment>
<comment type="similarity">
    <text evidence="5 12">In the C-terminal section; belongs to the HTP reductase family.</text>
</comment>
<proteinExistence type="inferred from homology"/>
<feature type="binding site" evidence="14">
    <location>
        <position position="202"/>
    </location>
    <ligand>
        <name>NADP(+)</name>
        <dbReference type="ChEBI" id="CHEBI:58349"/>
    </ligand>
</feature>
<dbReference type="InterPro" id="IPR024072">
    <property type="entry name" value="DHFR-like_dom_sf"/>
</dbReference>
<evidence type="ECO:0000256" key="7">
    <source>
        <dbReference type="ARBA" id="ARBA00022723"/>
    </source>
</evidence>
<dbReference type="EMBL" id="JAJTTC010000001">
    <property type="protein sequence ID" value="MCF0061627.1"/>
    <property type="molecule type" value="Genomic_DNA"/>
</dbReference>
<dbReference type="PROSITE" id="PS00903">
    <property type="entry name" value="CYT_DCMP_DEAMINASES_1"/>
    <property type="match status" value="1"/>
</dbReference>
<dbReference type="NCBIfam" id="TIGR00326">
    <property type="entry name" value="eubact_ribD"/>
    <property type="match status" value="1"/>
</dbReference>
<feature type="binding site" evidence="15">
    <location>
        <position position="81"/>
    </location>
    <ligand>
        <name>Zn(2+)</name>
        <dbReference type="ChEBI" id="CHEBI:29105"/>
        <note>catalytic</note>
    </ligand>
</feature>
<evidence type="ECO:0000256" key="13">
    <source>
        <dbReference type="PIRSR" id="PIRSR006769-1"/>
    </source>
</evidence>
<evidence type="ECO:0000256" key="14">
    <source>
        <dbReference type="PIRSR" id="PIRSR006769-2"/>
    </source>
</evidence>